<proteinExistence type="predicted"/>
<dbReference type="PANTHER" id="PTHR35669">
    <property type="entry name" value="SPERMATOGENESIS-ASSOCIATED PROTEIN 9"/>
    <property type="match status" value="1"/>
</dbReference>
<reference evidence="1" key="2">
    <citation type="submission" date="2025-09" db="UniProtKB">
        <authorList>
            <consortium name="Ensembl"/>
        </authorList>
    </citation>
    <scope>IDENTIFICATION</scope>
</reference>
<accession>A0A7M4E6S8</accession>
<name>A0A7M4E6S8_CROPO</name>
<dbReference type="PANTHER" id="PTHR35669:SF1">
    <property type="entry name" value="SPERMATOGENESIS-ASSOCIATED PROTEIN 9"/>
    <property type="match status" value="1"/>
</dbReference>
<evidence type="ECO:0008006" key="3">
    <source>
        <dbReference type="Google" id="ProtNLM"/>
    </source>
</evidence>
<dbReference type="Proteomes" id="UP000594220">
    <property type="component" value="Unplaced"/>
</dbReference>
<evidence type="ECO:0000313" key="1">
    <source>
        <dbReference type="Ensembl" id="ENSCPRP00005005324.1"/>
    </source>
</evidence>
<reference evidence="1" key="1">
    <citation type="submission" date="2025-08" db="UniProtKB">
        <authorList>
            <consortium name="Ensembl"/>
        </authorList>
    </citation>
    <scope>IDENTIFICATION</scope>
</reference>
<dbReference type="Pfam" id="PF15824">
    <property type="entry name" value="SPATA9"/>
    <property type="match status" value="1"/>
</dbReference>
<dbReference type="GeneTree" id="ENSGT00990000211641"/>
<dbReference type="InterPro" id="IPR031659">
    <property type="entry name" value="SPATA9"/>
</dbReference>
<organism evidence="1 2">
    <name type="scientific">Crocodylus porosus</name>
    <name type="common">Saltwater crocodile</name>
    <name type="synonym">Estuarine crocodile</name>
    <dbReference type="NCBI Taxonomy" id="8502"/>
    <lineage>
        <taxon>Eukaryota</taxon>
        <taxon>Metazoa</taxon>
        <taxon>Chordata</taxon>
        <taxon>Craniata</taxon>
        <taxon>Vertebrata</taxon>
        <taxon>Euteleostomi</taxon>
        <taxon>Archelosauria</taxon>
        <taxon>Archosauria</taxon>
        <taxon>Crocodylia</taxon>
        <taxon>Longirostres</taxon>
        <taxon>Crocodylidae</taxon>
        <taxon>Crocodylus</taxon>
    </lineage>
</organism>
<protein>
    <recommendedName>
        <fullName evidence="3">Spermatogenesis associated 9</fullName>
    </recommendedName>
</protein>
<keyword evidence="2" id="KW-1185">Reference proteome</keyword>
<dbReference type="OMA" id="VICYPAK"/>
<dbReference type="AlphaFoldDB" id="A0A7M4E6S8"/>
<evidence type="ECO:0000313" key="2">
    <source>
        <dbReference type="Proteomes" id="UP000594220"/>
    </source>
</evidence>
<dbReference type="Ensembl" id="ENSCPRT00005006242.1">
    <property type="protein sequence ID" value="ENSCPRP00005005324.1"/>
    <property type="gene ID" value="ENSCPRG00005003822.1"/>
</dbReference>
<sequence length="170" mass="19365">MPIKPIGWLCGQVINRFAGQGIIAVEIIDDIKDELPNIVKWKPSNQVRDPHQFSSGLRKKKFENLFINVLSRVSAASKSVVKFLQPQLVRKFAELDLLSGRLLQNPHTPLYTIQTTRCSLCDVICYPAKTAITSLMFAFYATLIYMVNFPITLSENSQTNLAETFHKFRF</sequence>